<feature type="chain" id="PRO_5041063288" evidence="5">
    <location>
        <begin position="23"/>
        <end position="177"/>
    </location>
</feature>
<evidence type="ECO:0000256" key="5">
    <source>
        <dbReference type="SAM" id="SignalP"/>
    </source>
</evidence>
<keyword evidence="3 5" id="KW-0732">Signal</keyword>
<dbReference type="Proteomes" id="UP000233549">
    <property type="component" value="Unassembled WGS sequence"/>
</dbReference>
<dbReference type="Gene3D" id="2.60.40.1090">
    <property type="entry name" value="Fimbrial-type adhesion domain"/>
    <property type="match status" value="1"/>
</dbReference>
<dbReference type="InterPro" id="IPR000259">
    <property type="entry name" value="Adhesion_dom_fimbrial"/>
</dbReference>
<evidence type="ECO:0000313" key="8">
    <source>
        <dbReference type="EMBL" id="PKD91415.1"/>
    </source>
</evidence>
<dbReference type="InterPro" id="IPR008966">
    <property type="entry name" value="Adhesion_dom_sf"/>
</dbReference>
<proteinExistence type="inferred from homology"/>
<dbReference type="GO" id="GO:0043709">
    <property type="term" value="P:cell adhesion involved in single-species biofilm formation"/>
    <property type="evidence" value="ECO:0007669"/>
    <property type="project" value="TreeGrafter"/>
</dbReference>
<dbReference type="PANTHER" id="PTHR33420">
    <property type="entry name" value="FIMBRIAL SUBUNIT ELFA-RELATED"/>
    <property type="match status" value="1"/>
</dbReference>
<organism evidence="7 10">
    <name type="scientific">Escherichia coli</name>
    <dbReference type="NCBI Taxonomy" id="562"/>
    <lineage>
        <taxon>Bacteria</taxon>
        <taxon>Pseudomonadati</taxon>
        <taxon>Pseudomonadota</taxon>
        <taxon>Gammaproteobacteria</taxon>
        <taxon>Enterobacterales</taxon>
        <taxon>Enterobacteriaceae</taxon>
        <taxon>Escherichia</taxon>
    </lineage>
</organism>
<dbReference type="InterPro" id="IPR036937">
    <property type="entry name" value="Adhesion_dom_fimbrial_sf"/>
</dbReference>
<feature type="domain" description="Fimbrial-type adhesion" evidence="6">
    <location>
        <begin position="30"/>
        <end position="177"/>
    </location>
</feature>
<dbReference type="Proteomes" id="UP000487258">
    <property type="component" value="Unassembled WGS sequence"/>
</dbReference>
<dbReference type="EMBL" id="WTMY01000035">
    <property type="protein sequence ID" value="MWL45169.1"/>
    <property type="molecule type" value="Genomic_DNA"/>
</dbReference>
<dbReference type="EMBL" id="PITP01000003">
    <property type="protein sequence ID" value="PKD91415.1"/>
    <property type="molecule type" value="Genomic_DNA"/>
</dbReference>
<comment type="similarity">
    <text evidence="2">Belongs to the fimbrial protein family.</text>
</comment>
<evidence type="ECO:0000256" key="1">
    <source>
        <dbReference type="ARBA" id="ARBA00004561"/>
    </source>
</evidence>
<dbReference type="SUPFAM" id="SSF49401">
    <property type="entry name" value="Bacterial adhesins"/>
    <property type="match status" value="1"/>
</dbReference>
<name>A0A2J1DI46_ECOLX</name>
<keyword evidence="4" id="KW-0281">Fimbrium</keyword>
<evidence type="ECO:0000259" key="6">
    <source>
        <dbReference type="Pfam" id="PF00419"/>
    </source>
</evidence>
<dbReference type="AlphaFoldDB" id="A0A2J1DI46"/>
<dbReference type="RefSeq" id="WP_000733565.1">
    <property type="nucleotide sequence ID" value="NZ_AP021944.1"/>
</dbReference>
<reference evidence="7 10" key="2">
    <citation type="submission" date="2019-12" db="EMBL/GenBank/DDBJ databases">
        <title>Enteriobacteria Tanzani isolates_10432.</title>
        <authorList>
            <person name="Subbiah M."/>
            <person name="Call D."/>
        </authorList>
    </citation>
    <scope>NUCLEOTIDE SEQUENCE [LARGE SCALE GENOMIC DNA]</scope>
    <source>
        <strain evidence="7 10">10432wF6</strain>
    </source>
</reference>
<accession>A0A2J1DI46</accession>
<dbReference type="Pfam" id="PF00419">
    <property type="entry name" value="Fimbrial"/>
    <property type="match status" value="1"/>
</dbReference>
<evidence type="ECO:0000313" key="7">
    <source>
        <dbReference type="EMBL" id="MWL45169.1"/>
    </source>
</evidence>
<dbReference type="PANTHER" id="PTHR33420:SF3">
    <property type="entry name" value="FIMBRIAL SUBUNIT ELFA"/>
    <property type="match status" value="1"/>
</dbReference>
<dbReference type="InterPro" id="IPR050263">
    <property type="entry name" value="Bact_Fimbrial_Adh_Pro"/>
</dbReference>
<evidence type="ECO:0000256" key="3">
    <source>
        <dbReference type="ARBA" id="ARBA00022729"/>
    </source>
</evidence>
<feature type="signal peptide" evidence="5">
    <location>
        <begin position="1"/>
        <end position="22"/>
    </location>
</feature>
<reference evidence="8 9" key="1">
    <citation type="submission" date="2017-12" db="EMBL/GenBank/DDBJ databases">
        <title>Rapid rising of carbapenem-resistant Enterobacteriaceae(CRE) and emergence of colistin resistance genemcr-1 in CRE in the hospital of Henan, China.</title>
        <authorList>
            <person name="Sun Q."/>
            <person name="Zhang R."/>
            <person name="Li Y."/>
            <person name="Shen Y."/>
            <person name="Zhang Y."/>
            <person name="Yang J."/>
            <person name="Shu L."/>
            <person name="Zhou H."/>
            <person name="Wang Y."/>
            <person name="Wang B."/>
            <person name="Shen Z."/>
        </authorList>
    </citation>
    <scope>NUCLEOTIDE SEQUENCE [LARGE SCALE GENOMIC DNA]</scope>
    <source>
        <strain evidence="8 9">3512</strain>
    </source>
</reference>
<protein>
    <submittedName>
        <fullName evidence="7">Fimbrial protein</fullName>
    </submittedName>
</protein>
<sequence>MKKLILGSAIMAVLGVASNAMAAPNTGTVNFIGSVSTATCEINVTDSAGAQVSNVNLGTLANTGTTGQQVAFKLVPTDQTCLGKTQANITWSSPTLMATGLSNAATGGTNATMALVATNATKTGAAAAIKTGATSLDYNITGGIPSFNYSAWLAKPATGALTAGPFSASASYVIAYK</sequence>
<gene>
    <name evidence="8" type="ORF">CWS33_03275</name>
    <name evidence="7" type="ORF">GQM04_06450</name>
</gene>
<comment type="caution">
    <text evidence="7">The sequence shown here is derived from an EMBL/GenBank/DDBJ whole genome shotgun (WGS) entry which is preliminary data.</text>
</comment>
<evidence type="ECO:0000313" key="9">
    <source>
        <dbReference type="Proteomes" id="UP000233549"/>
    </source>
</evidence>
<evidence type="ECO:0000256" key="4">
    <source>
        <dbReference type="ARBA" id="ARBA00023263"/>
    </source>
</evidence>
<evidence type="ECO:0000313" key="10">
    <source>
        <dbReference type="Proteomes" id="UP000487258"/>
    </source>
</evidence>
<dbReference type="GO" id="GO:0009289">
    <property type="term" value="C:pilus"/>
    <property type="evidence" value="ECO:0007669"/>
    <property type="project" value="UniProtKB-SubCell"/>
</dbReference>
<evidence type="ECO:0000256" key="2">
    <source>
        <dbReference type="ARBA" id="ARBA00006671"/>
    </source>
</evidence>
<comment type="subcellular location">
    <subcellularLocation>
        <location evidence="1">Fimbrium</location>
    </subcellularLocation>
</comment>